<evidence type="ECO:0000256" key="16">
    <source>
        <dbReference type="SAM" id="Phobius"/>
    </source>
</evidence>
<dbReference type="OrthoDB" id="9781261at2"/>
<feature type="domain" description="Cytochrome oxidase subunit II transmembrane region profile" evidence="18">
    <location>
        <begin position="33"/>
        <end position="130"/>
    </location>
</feature>
<evidence type="ECO:0000256" key="5">
    <source>
        <dbReference type="ARBA" id="ARBA00022692"/>
    </source>
</evidence>
<feature type="transmembrane region" description="Helical" evidence="16">
    <location>
        <begin position="12"/>
        <end position="40"/>
    </location>
</feature>
<dbReference type="InterPro" id="IPR002429">
    <property type="entry name" value="CcO_II-like_C"/>
</dbReference>
<gene>
    <name evidence="19" type="primary">coxB</name>
    <name evidence="19" type="ORF">GKIL_3016</name>
</gene>
<evidence type="ECO:0000259" key="18">
    <source>
        <dbReference type="PROSITE" id="PS50999"/>
    </source>
</evidence>
<dbReference type="GO" id="GO:0016491">
    <property type="term" value="F:oxidoreductase activity"/>
    <property type="evidence" value="ECO:0007669"/>
    <property type="project" value="UniProtKB-KW"/>
</dbReference>
<dbReference type="PANTHER" id="PTHR22888:SF9">
    <property type="entry name" value="CYTOCHROME C OXIDASE SUBUNIT 2"/>
    <property type="match status" value="1"/>
</dbReference>
<keyword evidence="11 16" id="KW-0472">Membrane</keyword>
<dbReference type="GO" id="GO:0005886">
    <property type="term" value="C:plasma membrane"/>
    <property type="evidence" value="ECO:0007669"/>
    <property type="project" value="UniProtKB-SubCell"/>
</dbReference>
<dbReference type="PATRIC" id="fig|1183438.3.peg.2966"/>
<dbReference type="EC" id="7.1.1.9" evidence="15"/>
<dbReference type="GO" id="GO:0005507">
    <property type="term" value="F:copper ion binding"/>
    <property type="evidence" value="ECO:0007669"/>
    <property type="project" value="InterPro"/>
</dbReference>
<dbReference type="PROSITE" id="PS50857">
    <property type="entry name" value="COX2_CUA"/>
    <property type="match status" value="1"/>
</dbReference>
<evidence type="ECO:0000256" key="2">
    <source>
        <dbReference type="ARBA" id="ARBA00007866"/>
    </source>
</evidence>
<dbReference type="RefSeq" id="WP_023174509.1">
    <property type="nucleotide sequence ID" value="NC_022600.1"/>
</dbReference>
<evidence type="ECO:0000256" key="3">
    <source>
        <dbReference type="ARBA" id="ARBA00022448"/>
    </source>
</evidence>
<dbReference type="PRINTS" id="PR01166">
    <property type="entry name" value="CYCOXIDASEII"/>
</dbReference>
<keyword evidence="6 15" id="KW-0479">Metal-binding</keyword>
<dbReference type="eggNOG" id="COG1622">
    <property type="taxonomic scope" value="Bacteria"/>
</dbReference>
<dbReference type="AlphaFoldDB" id="U5QJU6"/>
<keyword evidence="5 14" id="KW-0812">Transmembrane</keyword>
<evidence type="ECO:0000256" key="1">
    <source>
        <dbReference type="ARBA" id="ARBA00004141"/>
    </source>
</evidence>
<feature type="transmembrane region" description="Helical" evidence="16">
    <location>
        <begin position="103"/>
        <end position="123"/>
    </location>
</feature>
<dbReference type="InterPro" id="IPR011759">
    <property type="entry name" value="Cyt_c_oxidase_su2_TM_dom"/>
</dbReference>
<dbReference type="GO" id="GO:0042773">
    <property type="term" value="P:ATP synthesis coupled electron transport"/>
    <property type="evidence" value="ECO:0007669"/>
    <property type="project" value="TreeGrafter"/>
</dbReference>
<evidence type="ECO:0000256" key="4">
    <source>
        <dbReference type="ARBA" id="ARBA00022660"/>
    </source>
</evidence>
<feature type="domain" description="Cytochrome oxidase subunit II copper A binding" evidence="17">
    <location>
        <begin position="151"/>
        <end position="261"/>
    </location>
</feature>
<reference evidence="19 20" key="1">
    <citation type="journal article" date="2013" name="PLoS ONE">
        <title>Cultivation and Complete Genome Sequencing of Gloeobacter kilaueensis sp. nov., from a Lava Cave in Kilauea Caldera, Hawai'i.</title>
        <authorList>
            <person name="Saw J.H."/>
            <person name="Schatz M."/>
            <person name="Brown M.V."/>
            <person name="Kunkel D.D."/>
            <person name="Foster J.S."/>
            <person name="Shick H."/>
            <person name="Christensen S."/>
            <person name="Hou S."/>
            <person name="Wan X."/>
            <person name="Donachie S.P."/>
        </authorList>
    </citation>
    <scope>NUCLEOTIDE SEQUENCE [LARGE SCALE GENOMIC DNA]</scope>
    <source>
        <strain evidence="20">JS</strain>
    </source>
</reference>
<dbReference type="Gene3D" id="2.60.40.420">
    <property type="entry name" value="Cupredoxins - blue copper proteins"/>
    <property type="match status" value="1"/>
</dbReference>
<comment type="similarity">
    <text evidence="2 14">Belongs to the cytochrome c oxidase subunit 2 family.</text>
</comment>
<dbReference type="InterPro" id="IPR045187">
    <property type="entry name" value="CcO_II"/>
</dbReference>
<dbReference type="HOGENOM" id="CLU_036876_4_2_3"/>
<dbReference type="SUPFAM" id="SSF81464">
    <property type="entry name" value="Cytochrome c oxidase subunit II-like, transmembrane region"/>
    <property type="match status" value="1"/>
</dbReference>
<keyword evidence="7" id="KW-1278">Translocase</keyword>
<dbReference type="CDD" id="cd13919">
    <property type="entry name" value="CuRO_HCO_II_like_5"/>
    <property type="match status" value="1"/>
</dbReference>
<evidence type="ECO:0000256" key="7">
    <source>
        <dbReference type="ARBA" id="ARBA00022967"/>
    </source>
</evidence>
<keyword evidence="19" id="KW-0560">Oxidoreductase</keyword>
<dbReference type="PANTHER" id="PTHR22888">
    <property type="entry name" value="CYTOCHROME C OXIDASE, SUBUNIT II"/>
    <property type="match status" value="1"/>
</dbReference>
<evidence type="ECO:0000313" key="20">
    <source>
        <dbReference type="Proteomes" id="UP000017396"/>
    </source>
</evidence>
<organism evidence="19 20">
    <name type="scientific">Gloeobacter kilaueensis (strain ATCC BAA-2537 / CCAP 1431/1 / ULC 316 / JS1)</name>
    <dbReference type="NCBI Taxonomy" id="1183438"/>
    <lineage>
        <taxon>Bacteria</taxon>
        <taxon>Bacillati</taxon>
        <taxon>Cyanobacteriota</taxon>
        <taxon>Cyanophyceae</taxon>
        <taxon>Gloeobacterales</taxon>
        <taxon>Gloeobacteraceae</taxon>
        <taxon>Gloeobacter</taxon>
    </lineage>
</organism>
<feature type="transmembrane region" description="Helical" evidence="16">
    <location>
        <begin position="60"/>
        <end position="82"/>
    </location>
</feature>
<dbReference type="STRING" id="1183438.GKIL_3016"/>
<evidence type="ECO:0000313" key="19">
    <source>
        <dbReference type="EMBL" id="AGY59262.1"/>
    </source>
</evidence>
<keyword evidence="3 14" id="KW-0813">Transport</keyword>
<keyword evidence="20" id="KW-1185">Reference proteome</keyword>
<dbReference type="PROSITE" id="PS50999">
    <property type="entry name" value="COX2_TM"/>
    <property type="match status" value="1"/>
</dbReference>
<dbReference type="KEGG" id="glj:GKIL_3016"/>
<evidence type="ECO:0000256" key="11">
    <source>
        <dbReference type="ARBA" id="ARBA00023136"/>
    </source>
</evidence>
<name>U5QJU6_GLOK1</name>
<evidence type="ECO:0000256" key="8">
    <source>
        <dbReference type="ARBA" id="ARBA00022982"/>
    </source>
</evidence>
<dbReference type="Pfam" id="PF00116">
    <property type="entry name" value="COX2"/>
    <property type="match status" value="1"/>
</dbReference>
<keyword evidence="9 16" id="KW-1133">Transmembrane helix</keyword>
<evidence type="ECO:0000256" key="15">
    <source>
        <dbReference type="RuleBase" id="RU004024"/>
    </source>
</evidence>
<dbReference type="Proteomes" id="UP000017396">
    <property type="component" value="Chromosome"/>
</dbReference>
<comment type="cofactor">
    <cofactor evidence="15">
        <name>Cu cation</name>
        <dbReference type="ChEBI" id="CHEBI:23378"/>
    </cofactor>
    <text evidence="15">Binds a copper A center.</text>
</comment>
<dbReference type="GO" id="GO:0004129">
    <property type="term" value="F:cytochrome-c oxidase activity"/>
    <property type="evidence" value="ECO:0007669"/>
    <property type="project" value="UniProtKB-EC"/>
</dbReference>
<evidence type="ECO:0000256" key="13">
    <source>
        <dbReference type="ARBA" id="ARBA00047816"/>
    </source>
</evidence>
<comment type="catalytic activity">
    <reaction evidence="13 15">
        <text>4 Fe(II)-[cytochrome c] + O2 + 8 H(+)(in) = 4 Fe(III)-[cytochrome c] + 2 H2O + 4 H(+)(out)</text>
        <dbReference type="Rhea" id="RHEA:11436"/>
        <dbReference type="Rhea" id="RHEA-COMP:10350"/>
        <dbReference type="Rhea" id="RHEA-COMP:14399"/>
        <dbReference type="ChEBI" id="CHEBI:15377"/>
        <dbReference type="ChEBI" id="CHEBI:15378"/>
        <dbReference type="ChEBI" id="CHEBI:15379"/>
        <dbReference type="ChEBI" id="CHEBI:29033"/>
        <dbReference type="ChEBI" id="CHEBI:29034"/>
        <dbReference type="EC" id="7.1.1.9"/>
    </reaction>
</comment>
<dbReference type="InterPro" id="IPR008972">
    <property type="entry name" value="Cupredoxin"/>
</dbReference>
<evidence type="ECO:0000256" key="10">
    <source>
        <dbReference type="ARBA" id="ARBA00023008"/>
    </source>
</evidence>
<evidence type="ECO:0000256" key="14">
    <source>
        <dbReference type="RuleBase" id="RU000456"/>
    </source>
</evidence>
<dbReference type="InterPro" id="IPR001505">
    <property type="entry name" value="Copper_CuA"/>
</dbReference>
<protein>
    <recommendedName>
        <fullName evidence="15">Cytochrome c oxidase subunit 2</fullName>
        <ecNumber evidence="15">7.1.1.9</ecNumber>
    </recommendedName>
</protein>
<keyword evidence="4 14" id="KW-0679">Respiratory chain</keyword>
<evidence type="ECO:0000259" key="17">
    <source>
        <dbReference type="PROSITE" id="PS50857"/>
    </source>
</evidence>
<dbReference type="Pfam" id="PF02790">
    <property type="entry name" value="COX2_TM"/>
    <property type="match status" value="1"/>
</dbReference>
<comment type="subcellular location">
    <subcellularLocation>
        <location evidence="14">Cell membrane</location>
        <topology evidence="14">Multi-pass membrane protein</topology>
    </subcellularLocation>
    <subcellularLocation>
        <location evidence="1">Membrane</location>
        <topology evidence="1">Multi-pass membrane protein</topology>
    </subcellularLocation>
</comment>
<sequence length="268" mass="29507">MVNLRRILDRGTLLQILVLTAAAVVVGAFGLWLGSCTGWLLPVAASAEAQAVDGLFRLELTLAAIVAGSVLALVLYMAIAFRRAGEDTSDGPNIQDNERLQQLWTLLPVVLVAFLTVYGYQVYRQLIVTTPLNFGHAHPLVAPEAQLSSGPAPIQIEVVAHQWGWTFFYPGHPAKSELHLPAGQQVNLTMRSEDVIHGFWIPAFRLKQDVIPGRTIPLNLRPLRVGRYVLECTQLCGLYHGAMRARVVVELPEDYERWLDSTPGASGR</sequence>
<dbReference type="EMBL" id="CP003587">
    <property type="protein sequence ID" value="AGY59262.1"/>
    <property type="molecule type" value="Genomic_DNA"/>
</dbReference>
<proteinExistence type="inferred from homology"/>
<dbReference type="Gene3D" id="1.10.287.90">
    <property type="match status" value="1"/>
</dbReference>
<evidence type="ECO:0000256" key="6">
    <source>
        <dbReference type="ARBA" id="ARBA00022723"/>
    </source>
</evidence>
<accession>U5QJU6</accession>
<keyword evidence="10 15" id="KW-0186">Copper</keyword>
<dbReference type="SUPFAM" id="SSF49503">
    <property type="entry name" value="Cupredoxins"/>
    <property type="match status" value="1"/>
</dbReference>
<evidence type="ECO:0000256" key="9">
    <source>
        <dbReference type="ARBA" id="ARBA00022989"/>
    </source>
</evidence>
<comment type="function">
    <text evidence="12 15">Subunits I and II form the functional core of the enzyme complex. Electrons originating in cytochrome c are transferred via heme a and Cu(A) to the binuclear center formed by heme a3 and Cu(B).</text>
</comment>
<keyword evidence="8 14" id="KW-0249">Electron transport</keyword>
<evidence type="ECO:0000256" key="12">
    <source>
        <dbReference type="ARBA" id="ARBA00024688"/>
    </source>
</evidence>
<dbReference type="PROSITE" id="PS00078">
    <property type="entry name" value="COX2"/>
    <property type="match status" value="1"/>
</dbReference>
<dbReference type="InterPro" id="IPR036257">
    <property type="entry name" value="Cyt_c_oxidase_su2_TM_sf"/>
</dbReference>